<evidence type="ECO:0000313" key="3">
    <source>
        <dbReference type="Proteomes" id="UP001633002"/>
    </source>
</evidence>
<reference evidence="2 3" key="1">
    <citation type="submission" date="2024-09" db="EMBL/GenBank/DDBJ databases">
        <title>Chromosome-scale assembly of Riccia sorocarpa.</title>
        <authorList>
            <person name="Paukszto L."/>
        </authorList>
    </citation>
    <scope>NUCLEOTIDE SEQUENCE [LARGE SCALE GENOMIC DNA]</scope>
    <source>
        <strain evidence="2">LP-2024</strain>
        <tissue evidence="2">Aerial parts of the thallus</tissue>
    </source>
</reference>
<proteinExistence type="predicted"/>
<name>A0ABD3H9I4_9MARC</name>
<gene>
    <name evidence="2" type="ORF">R1sor_013224</name>
</gene>
<organism evidence="2 3">
    <name type="scientific">Riccia sorocarpa</name>
    <dbReference type="NCBI Taxonomy" id="122646"/>
    <lineage>
        <taxon>Eukaryota</taxon>
        <taxon>Viridiplantae</taxon>
        <taxon>Streptophyta</taxon>
        <taxon>Embryophyta</taxon>
        <taxon>Marchantiophyta</taxon>
        <taxon>Marchantiopsida</taxon>
        <taxon>Marchantiidae</taxon>
        <taxon>Marchantiales</taxon>
        <taxon>Ricciaceae</taxon>
        <taxon>Riccia</taxon>
    </lineage>
</organism>
<feature type="region of interest" description="Disordered" evidence="1">
    <location>
        <begin position="125"/>
        <end position="154"/>
    </location>
</feature>
<keyword evidence="3" id="KW-1185">Reference proteome</keyword>
<evidence type="ECO:0000313" key="2">
    <source>
        <dbReference type="EMBL" id="KAL3686915.1"/>
    </source>
</evidence>
<evidence type="ECO:0000256" key="1">
    <source>
        <dbReference type="SAM" id="MobiDB-lite"/>
    </source>
</evidence>
<protein>
    <submittedName>
        <fullName evidence="2">Uncharacterized protein</fullName>
    </submittedName>
</protein>
<dbReference type="EMBL" id="JBJQOH010000004">
    <property type="protein sequence ID" value="KAL3686915.1"/>
    <property type="molecule type" value="Genomic_DNA"/>
</dbReference>
<sequence length="208" mass="22451">MCSKWRSVVYTLTMLEIIADTSTAFLILPSRVLHEISRCSVQFTHRVPAVPPQFLFGSPLPGYPPLNGVGGAPFSGAGWSQFNVGVGISPFMVHGVIPLPAVSPSPSAVRFPVGQSTSGAIPGAAGHFLGGSSASQEPPAVAAQEPESGKQKKPKAKWEYWNTIVLIECKRAEELENQGKKSMDRCVRADQKWLELQPQQTFHGGRWG</sequence>
<dbReference type="Proteomes" id="UP001633002">
    <property type="component" value="Unassembled WGS sequence"/>
</dbReference>
<comment type="caution">
    <text evidence="2">The sequence shown here is derived from an EMBL/GenBank/DDBJ whole genome shotgun (WGS) entry which is preliminary data.</text>
</comment>
<accession>A0ABD3H9I4</accession>
<dbReference type="AlphaFoldDB" id="A0ABD3H9I4"/>